<comment type="caution">
    <text evidence="2">The sequence shown here is derived from an EMBL/GenBank/DDBJ whole genome shotgun (WGS) entry which is preliminary data.</text>
</comment>
<keyword evidence="1" id="KW-0472">Membrane</keyword>
<dbReference type="OMA" id="NSNYWFY"/>
<keyword evidence="1" id="KW-0812">Transmembrane</keyword>
<dbReference type="VEuPathDB" id="TriTrypDB:Lsey_0077_0200"/>
<sequence>MFSQSKYGNVFSPGGPSAAVKDKKSAKPLTQAQMYEQALVTANVFVEDSRARVSKSLEAYSTVANSNYWFYGYFGGNMIITMAACLALGNRWAFFRRYSGWIALAGGYFGGKACLDTHSSVLLGSVVKQLDHEMEEAMRMDEQTNRILPDYMREVDRLKNLKYELQPNLPEAVESRSQHTELSLDDRVDALVDAYMKRKGVLEKK</sequence>
<evidence type="ECO:0000313" key="2">
    <source>
        <dbReference type="EMBL" id="KPI87693.1"/>
    </source>
</evidence>
<dbReference type="OrthoDB" id="276565at2759"/>
<dbReference type="EMBL" id="LJSK01000077">
    <property type="protein sequence ID" value="KPI87693.1"/>
    <property type="molecule type" value="Genomic_DNA"/>
</dbReference>
<feature type="transmembrane region" description="Helical" evidence="1">
    <location>
        <begin position="68"/>
        <end position="89"/>
    </location>
</feature>
<protein>
    <recommendedName>
        <fullName evidence="4">Transmembrane protein</fullName>
    </recommendedName>
</protein>
<gene>
    <name evidence="2" type="ORF">ABL78_3231</name>
</gene>
<evidence type="ECO:0000313" key="3">
    <source>
        <dbReference type="Proteomes" id="UP000038009"/>
    </source>
</evidence>
<dbReference type="AlphaFoldDB" id="A0A0N1PCX1"/>
<evidence type="ECO:0008006" key="4">
    <source>
        <dbReference type="Google" id="ProtNLM"/>
    </source>
</evidence>
<keyword evidence="3" id="KW-1185">Reference proteome</keyword>
<organism evidence="2 3">
    <name type="scientific">Leptomonas seymouri</name>
    <dbReference type="NCBI Taxonomy" id="5684"/>
    <lineage>
        <taxon>Eukaryota</taxon>
        <taxon>Discoba</taxon>
        <taxon>Euglenozoa</taxon>
        <taxon>Kinetoplastea</taxon>
        <taxon>Metakinetoplastina</taxon>
        <taxon>Trypanosomatida</taxon>
        <taxon>Trypanosomatidae</taxon>
        <taxon>Leishmaniinae</taxon>
        <taxon>Leptomonas</taxon>
    </lineage>
</organism>
<keyword evidence="1" id="KW-1133">Transmembrane helix</keyword>
<accession>A0A0N1PCX1</accession>
<evidence type="ECO:0000256" key="1">
    <source>
        <dbReference type="SAM" id="Phobius"/>
    </source>
</evidence>
<dbReference type="Proteomes" id="UP000038009">
    <property type="component" value="Unassembled WGS sequence"/>
</dbReference>
<proteinExistence type="predicted"/>
<name>A0A0N1PCX1_LEPSE</name>
<reference evidence="2 3" key="1">
    <citation type="journal article" date="2015" name="PLoS Pathog.">
        <title>Leptomonas seymouri: Adaptations to the Dixenous Life Cycle Analyzed by Genome Sequencing, Transcriptome Profiling and Co-infection with Leishmania donovani.</title>
        <authorList>
            <person name="Kraeva N."/>
            <person name="Butenko A."/>
            <person name="Hlavacova J."/>
            <person name="Kostygov A."/>
            <person name="Myskova J."/>
            <person name="Grybchuk D."/>
            <person name="Lestinova T."/>
            <person name="Votypka J."/>
            <person name="Volf P."/>
            <person name="Opperdoes F."/>
            <person name="Flegontov P."/>
            <person name="Lukes J."/>
            <person name="Yurchenko V."/>
        </authorList>
    </citation>
    <scope>NUCLEOTIDE SEQUENCE [LARGE SCALE GENOMIC DNA]</scope>
    <source>
        <strain evidence="2 3">ATCC 30220</strain>
    </source>
</reference>